<accession>A0A0L0FHB9</accession>
<feature type="region of interest" description="Disordered" evidence="1">
    <location>
        <begin position="132"/>
        <end position="175"/>
    </location>
</feature>
<dbReference type="EMBL" id="KQ243379">
    <property type="protein sequence ID" value="KNC75871.1"/>
    <property type="molecule type" value="Genomic_DNA"/>
</dbReference>
<feature type="compositionally biased region" description="Low complexity" evidence="1">
    <location>
        <begin position="151"/>
        <end position="168"/>
    </location>
</feature>
<dbReference type="InterPro" id="IPR032723">
    <property type="entry name" value="Deaminase_LmjF365940"/>
</dbReference>
<dbReference type="Pfam" id="PF14421">
    <property type="entry name" value="LmjF365940-deam"/>
    <property type="match status" value="1"/>
</dbReference>
<dbReference type="Gene3D" id="3.40.140.10">
    <property type="entry name" value="Cytidine Deaminase, domain 2"/>
    <property type="match status" value="1"/>
</dbReference>
<sequence length="303" mass="33473">MYLLHSATTHLPCVLPIVRSDVSLVPLFECSVARETFQPWPCHIVEDGDSEINEFWLRKTKKPVLSVLRYTKPGEESQYVYGMNIEVSMPTGSLCSERNAIGTAIASDPSLKRKDFDMIAILSISLPELANASTPAVTPNPARRDRRSTELDTNQTDTNQTQTSLTTEHGMLKGSKGSAHTLANVLSDVAQNAGPTTTDGTKSAATSKPPGSQPLMNAVPPRGFYEDCLAPLKRFNSDLQALTIGNEEFIWPQEKKRTELNPLDPCGSCMEWLRKIAEVNPDMKIVTFDSSSCERLYVKNVIR</sequence>
<name>A0A0L0FHB9_9EUKA</name>
<evidence type="ECO:0000313" key="2">
    <source>
        <dbReference type="EMBL" id="KNC75871.1"/>
    </source>
</evidence>
<protein>
    <submittedName>
        <fullName evidence="2">Uncharacterized protein</fullName>
    </submittedName>
</protein>
<keyword evidence="3" id="KW-1185">Reference proteome</keyword>
<dbReference type="GeneID" id="25912114"/>
<dbReference type="AlphaFoldDB" id="A0A0L0FHB9"/>
<dbReference type="Proteomes" id="UP000054560">
    <property type="component" value="Unassembled WGS sequence"/>
</dbReference>
<evidence type="ECO:0000313" key="3">
    <source>
        <dbReference type="Proteomes" id="UP000054560"/>
    </source>
</evidence>
<dbReference type="OrthoDB" id="40021at2759"/>
<proteinExistence type="predicted"/>
<evidence type="ECO:0000256" key="1">
    <source>
        <dbReference type="SAM" id="MobiDB-lite"/>
    </source>
</evidence>
<feature type="compositionally biased region" description="Polar residues" evidence="1">
    <location>
        <begin position="191"/>
        <end position="210"/>
    </location>
</feature>
<organism evidence="2 3">
    <name type="scientific">Sphaeroforma arctica JP610</name>
    <dbReference type="NCBI Taxonomy" id="667725"/>
    <lineage>
        <taxon>Eukaryota</taxon>
        <taxon>Ichthyosporea</taxon>
        <taxon>Ichthyophonida</taxon>
        <taxon>Sphaeroforma</taxon>
    </lineage>
</organism>
<dbReference type="RefSeq" id="XP_014149773.1">
    <property type="nucleotide sequence ID" value="XM_014294298.1"/>
</dbReference>
<feature type="region of interest" description="Disordered" evidence="1">
    <location>
        <begin position="191"/>
        <end position="217"/>
    </location>
</feature>
<gene>
    <name evidence="2" type="ORF">SARC_11610</name>
</gene>
<dbReference type="eggNOG" id="ENOG502RADN">
    <property type="taxonomic scope" value="Eukaryota"/>
</dbReference>
<reference evidence="2 3" key="1">
    <citation type="submission" date="2011-02" db="EMBL/GenBank/DDBJ databases">
        <title>The Genome Sequence of Sphaeroforma arctica JP610.</title>
        <authorList>
            <consortium name="The Broad Institute Genome Sequencing Platform"/>
            <person name="Russ C."/>
            <person name="Cuomo C."/>
            <person name="Young S.K."/>
            <person name="Zeng Q."/>
            <person name="Gargeya S."/>
            <person name="Alvarado L."/>
            <person name="Berlin A."/>
            <person name="Chapman S.B."/>
            <person name="Chen Z."/>
            <person name="Freedman E."/>
            <person name="Gellesch M."/>
            <person name="Goldberg J."/>
            <person name="Griggs A."/>
            <person name="Gujja S."/>
            <person name="Heilman E."/>
            <person name="Heiman D."/>
            <person name="Howarth C."/>
            <person name="Mehta T."/>
            <person name="Neiman D."/>
            <person name="Pearson M."/>
            <person name="Roberts A."/>
            <person name="Saif S."/>
            <person name="Shea T."/>
            <person name="Shenoy N."/>
            <person name="Sisk P."/>
            <person name="Stolte C."/>
            <person name="Sykes S."/>
            <person name="White J."/>
            <person name="Yandava C."/>
            <person name="Burger G."/>
            <person name="Gray M.W."/>
            <person name="Holland P.W.H."/>
            <person name="King N."/>
            <person name="Lang F.B.F."/>
            <person name="Roger A.J."/>
            <person name="Ruiz-Trillo I."/>
            <person name="Haas B."/>
            <person name="Nusbaum C."/>
            <person name="Birren B."/>
        </authorList>
    </citation>
    <scope>NUCLEOTIDE SEQUENCE [LARGE SCALE GENOMIC DNA]</scope>
    <source>
        <strain evidence="2 3">JP610</strain>
    </source>
</reference>